<organism evidence="1 2">
    <name type="scientific">Terribacillus saccharophilus</name>
    <dbReference type="NCBI Taxonomy" id="361277"/>
    <lineage>
        <taxon>Bacteria</taxon>
        <taxon>Bacillati</taxon>
        <taxon>Bacillota</taxon>
        <taxon>Bacilli</taxon>
        <taxon>Bacillales</taxon>
        <taxon>Bacillaceae</taxon>
        <taxon>Terribacillus</taxon>
    </lineage>
</organism>
<accession>A0A075LNE5</accession>
<evidence type="ECO:0000313" key="2">
    <source>
        <dbReference type="Proteomes" id="UP000027980"/>
    </source>
</evidence>
<dbReference type="GeneID" id="34222374"/>
<proteinExistence type="predicted"/>
<evidence type="ECO:0000313" key="1">
    <source>
        <dbReference type="EMBL" id="AIF67517.1"/>
    </source>
</evidence>
<gene>
    <name evidence="1" type="ORF">GZ22_13325</name>
</gene>
<dbReference type="HOGENOM" id="CLU_2398575_0_0_9"/>
<reference evidence="1 2" key="1">
    <citation type="submission" date="2014-07" db="EMBL/GenBank/DDBJ databases">
        <title>Complete genome sequence of a moderately halophilic bacterium Terribacillus aidingensis MP602, isolated from Cryptomeria fortunei in Tianmu mountain in China.</title>
        <authorList>
            <person name="Wang Y."/>
            <person name="Lu P."/>
            <person name="Zhang L."/>
        </authorList>
    </citation>
    <scope>NUCLEOTIDE SEQUENCE [LARGE SCALE GENOMIC DNA]</scope>
    <source>
        <strain evidence="1 2">MP602</strain>
    </source>
</reference>
<dbReference type="RefSeq" id="WP_038563207.1">
    <property type="nucleotide sequence ID" value="NZ_CP008876.1"/>
</dbReference>
<name>A0A075LNE5_9BACI</name>
<dbReference type="KEGG" id="tap:GZ22_13325"/>
<protein>
    <submittedName>
        <fullName evidence="1">Uncharacterized protein</fullName>
    </submittedName>
</protein>
<dbReference type="AlphaFoldDB" id="A0A075LNE5"/>
<dbReference type="OrthoDB" id="2455568at2"/>
<dbReference type="EMBL" id="CP008876">
    <property type="protein sequence ID" value="AIF67517.1"/>
    <property type="molecule type" value="Genomic_DNA"/>
</dbReference>
<dbReference type="Proteomes" id="UP000027980">
    <property type="component" value="Chromosome"/>
</dbReference>
<sequence>MPTTVSLALLLISYYLLRRLYIKRIVYIHLQNEGYERNTILYIKPFTSFLKGNKKVLVAVAIKEDDKLYYYYMNGKKNVSLDSYIRNGQEYIM</sequence>